<dbReference type="UniPathway" id="UPA00315">
    <property type="reaction ID" value="UER00080"/>
</dbReference>
<dbReference type="GO" id="GO:0005737">
    <property type="term" value="C:cytoplasm"/>
    <property type="evidence" value="ECO:0007669"/>
    <property type="project" value="UniProtKB-SubCell"/>
</dbReference>
<evidence type="ECO:0000313" key="17">
    <source>
        <dbReference type="Proteomes" id="UP000460549"/>
    </source>
</evidence>
<dbReference type="PIRSF" id="PIRSF000497">
    <property type="entry name" value="MAT"/>
    <property type="match status" value="1"/>
</dbReference>
<comment type="function">
    <text evidence="10">Catalyzes the formation of S-adenosylmethionine (AdoMet) from methionine and ATP. The overall synthetic reaction is composed of two sequential steps, AdoMet formation and the subsequent tripolyphosphate hydrolysis which occurs prior to release of AdoMet from the enzyme.</text>
</comment>
<accession>A0A7X2PBB9</accession>
<feature type="binding site" description="in other chain" evidence="10">
    <location>
        <begin position="157"/>
        <end position="159"/>
    </location>
    <ligand>
        <name>ATP</name>
        <dbReference type="ChEBI" id="CHEBI:30616"/>
        <note>ligand shared between two neighboring subunits</note>
    </ligand>
</feature>
<evidence type="ECO:0000256" key="2">
    <source>
        <dbReference type="ARBA" id="ARBA00009685"/>
    </source>
</evidence>
<protein>
    <recommendedName>
        <fullName evidence="10">S-adenosylmethionine synthase</fullName>
        <shortName evidence="10">AdoMet synthase</shortName>
        <ecNumber evidence="10">2.5.1.6</ecNumber>
    </recommendedName>
    <alternativeName>
        <fullName evidence="10">MAT</fullName>
    </alternativeName>
    <alternativeName>
        <fullName evidence="10">Methionine adenosyltransferase</fullName>
    </alternativeName>
</protein>
<feature type="domain" description="S-adenosylmethionine synthetase C-terminal" evidence="15">
    <location>
        <begin position="227"/>
        <end position="363"/>
    </location>
</feature>
<evidence type="ECO:0000256" key="6">
    <source>
        <dbReference type="ARBA" id="ARBA00022741"/>
    </source>
</evidence>
<dbReference type="Proteomes" id="UP000460549">
    <property type="component" value="Unassembled WGS sequence"/>
</dbReference>
<keyword evidence="6 10" id="KW-0547">Nucleotide-binding</keyword>
<keyword evidence="7 10" id="KW-0067">ATP-binding</keyword>
<reference evidence="16 17" key="1">
    <citation type="submission" date="2019-08" db="EMBL/GenBank/DDBJ databases">
        <title>In-depth cultivation of the pig gut microbiome towards novel bacterial diversity and tailored functional studies.</title>
        <authorList>
            <person name="Wylensek D."/>
            <person name="Hitch T.C.A."/>
            <person name="Clavel T."/>
        </authorList>
    </citation>
    <scope>NUCLEOTIDE SEQUENCE [LARGE SCALE GENOMIC DNA]</scope>
    <source>
        <strain evidence="16 17">NM-380-WT-3C1</strain>
    </source>
</reference>
<feature type="binding site" description="in other chain" evidence="10">
    <location>
        <begin position="239"/>
        <end position="240"/>
    </location>
    <ligand>
        <name>ATP</name>
        <dbReference type="ChEBI" id="CHEBI:30616"/>
        <note>ligand shared between two neighboring subunits</note>
    </ligand>
</feature>
<feature type="binding site" evidence="10">
    <location>
        <position position="16"/>
    </location>
    <ligand>
        <name>Mg(2+)</name>
        <dbReference type="ChEBI" id="CHEBI:18420"/>
    </ligand>
</feature>
<comment type="caution">
    <text evidence="16">The sequence shown here is derived from an EMBL/GenBank/DDBJ whole genome shotgun (WGS) entry which is preliminary data.</text>
</comment>
<evidence type="ECO:0000256" key="10">
    <source>
        <dbReference type="HAMAP-Rule" id="MF_00086"/>
    </source>
</evidence>
<dbReference type="HAMAP" id="MF_00086">
    <property type="entry name" value="S_AdoMet_synth1"/>
    <property type="match status" value="1"/>
</dbReference>
<feature type="binding site" evidence="10">
    <location>
        <position position="233"/>
    </location>
    <ligand>
        <name>ATP</name>
        <dbReference type="ChEBI" id="CHEBI:30616"/>
        <note>ligand shared between two neighboring subunits</note>
    </ligand>
</feature>
<comment type="similarity">
    <text evidence="2 10 12">Belongs to the AdoMet synthase family.</text>
</comment>
<evidence type="ECO:0000256" key="4">
    <source>
        <dbReference type="ARBA" id="ARBA00022679"/>
    </source>
</evidence>
<keyword evidence="4 10" id="KW-0808">Transferase</keyword>
<feature type="binding site" description="in other chain" evidence="10">
    <location>
        <position position="14"/>
    </location>
    <ligand>
        <name>ATP</name>
        <dbReference type="ChEBI" id="CHEBI:30616"/>
        <note>ligand shared between two neighboring subunits</note>
    </ligand>
</feature>
<dbReference type="GO" id="GO:0006730">
    <property type="term" value="P:one-carbon metabolic process"/>
    <property type="evidence" value="ECO:0007669"/>
    <property type="project" value="UniProtKB-KW"/>
</dbReference>
<keyword evidence="9 10" id="KW-0630">Potassium</keyword>
<organism evidence="16 17">
    <name type="scientific">Bullifex porci</name>
    <dbReference type="NCBI Taxonomy" id="2606638"/>
    <lineage>
        <taxon>Bacteria</taxon>
        <taxon>Pseudomonadati</taxon>
        <taxon>Spirochaetota</taxon>
        <taxon>Spirochaetia</taxon>
        <taxon>Spirochaetales</taxon>
        <taxon>Spirochaetaceae</taxon>
        <taxon>Bullifex</taxon>
    </lineage>
</organism>
<dbReference type="GO" id="GO:0005524">
    <property type="term" value="F:ATP binding"/>
    <property type="evidence" value="ECO:0007669"/>
    <property type="project" value="UniProtKB-UniRule"/>
</dbReference>
<keyword evidence="3 10" id="KW-0554">One-carbon metabolism</keyword>
<feature type="binding site" evidence="10">
    <location>
        <position position="256"/>
    </location>
    <ligand>
        <name>ATP</name>
        <dbReference type="ChEBI" id="CHEBI:30616"/>
        <note>ligand shared between two neighboring subunits</note>
    </ligand>
</feature>
<feature type="domain" description="S-adenosylmethionine synthetase N-terminal" evidence="13">
    <location>
        <begin position="3"/>
        <end position="99"/>
    </location>
</feature>
<feature type="domain" description="S-adenosylmethionine synthetase central" evidence="14">
    <location>
        <begin position="108"/>
        <end position="225"/>
    </location>
</feature>
<feature type="region of interest" description="Flexible loop" evidence="10">
    <location>
        <begin position="97"/>
        <end position="107"/>
    </location>
</feature>
<dbReference type="InterPro" id="IPR022631">
    <property type="entry name" value="ADOMET_SYNTHASE_CS"/>
</dbReference>
<dbReference type="EMBL" id="VUNN01000003">
    <property type="protein sequence ID" value="MSU05713.1"/>
    <property type="molecule type" value="Genomic_DNA"/>
</dbReference>
<dbReference type="Gene3D" id="3.30.300.10">
    <property type="match status" value="3"/>
</dbReference>
<feature type="binding site" description="in other chain" evidence="10">
    <location>
        <position position="264"/>
    </location>
    <ligand>
        <name>L-methionine</name>
        <dbReference type="ChEBI" id="CHEBI:57844"/>
        <note>ligand shared between two neighboring subunits</note>
    </ligand>
</feature>
<feature type="binding site" evidence="10">
    <location>
        <position position="233"/>
    </location>
    <ligand>
        <name>L-methionine</name>
        <dbReference type="ChEBI" id="CHEBI:57844"/>
        <note>ligand shared between two neighboring subunits</note>
    </ligand>
</feature>
<dbReference type="Pfam" id="PF00438">
    <property type="entry name" value="S-AdoMet_synt_N"/>
    <property type="match status" value="1"/>
</dbReference>
<evidence type="ECO:0000256" key="5">
    <source>
        <dbReference type="ARBA" id="ARBA00022723"/>
    </source>
</evidence>
<evidence type="ECO:0000256" key="12">
    <source>
        <dbReference type="RuleBase" id="RU004462"/>
    </source>
</evidence>
<dbReference type="GO" id="GO:0006556">
    <property type="term" value="P:S-adenosylmethionine biosynthetic process"/>
    <property type="evidence" value="ECO:0007669"/>
    <property type="project" value="UniProtKB-UniRule"/>
</dbReference>
<dbReference type="InterPro" id="IPR022629">
    <property type="entry name" value="S-AdoMet_synt_central"/>
</dbReference>
<evidence type="ECO:0000259" key="15">
    <source>
        <dbReference type="Pfam" id="PF02773"/>
    </source>
</evidence>
<feature type="binding site" evidence="10">
    <location>
        <position position="260"/>
    </location>
    <ligand>
        <name>ATP</name>
        <dbReference type="ChEBI" id="CHEBI:30616"/>
        <note>ligand shared between two neighboring subunits</note>
    </ligand>
</feature>
<name>A0A7X2PBB9_9SPIO</name>
<dbReference type="PROSITE" id="PS00376">
    <property type="entry name" value="ADOMET_SYNTHASE_1"/>
    <property type="match status" value="1"/>
</dbReference>
<dbReference type="PANTHER" id="PTHR11964">
    <property type="entry name" value="S-ADENOSYLMETHIONINE SYNTHETASE"/>
    <property type="match status" value="1"/>
</dbReference>
<dbReference type="FunFam" id="3.30.300.10:FF:000003">
    <property type="entry name" value="S-adenosylmethionine synthase"/>
    <property type="match status" value="1"/>
</dbReference>
<comment type="cofactor">
    <cofactor evidence="10">
        <name>Mg(2+)</name>
        <dbReference type="ChEBI" id="CHEBI:18420"/>
    </cofactor>
    <text evidence="10">Binds 2 divalent ions per subunit.</text>
</comment>
<dbReference type="Pfam" id="PF02772">
    <property type="entry name" value="S-AdoMet_synt_M"/>
    <property type="match status" value="1"/>
</dbReference>
<dbReference type="RefSeq" id="WP_154424611.1">
    <property type="nucleotide sequence ID" value="NZ_VUNN01000003.1"/>
</dbReference>
<evidence type="ECO:0000256" key="3">
    <source>
        <dbReference type="ARBA" id="ARBA00022563"/>
    </source>
</evidence>
<comment type="cofactor">
    <cofactor evidence="10">
        <name>K(+)</name>
        <dbReference type="ChEBI" id="CHEBI:29103"/>
    </cofactor>
    <text evidence="10">Binds 1 potassium ion per subunit.</text>
</comment>
<dbReference type="InterPro" id="IPR022630">
    <property type="entry name" value="S-AdoMet_synt_C"/>
</dbReference>
<evidence type="ECO:0000259" key="14">
    <source>
        <dbReference type="Pfam" id="PF02772"/>
    </source>
</evidence>
<dbReference type="GO" id="GO:0004478">
    <property type="term" value="F:methionine adenosyltransferase activity"/>
    <property type="evidence" value="ECO:0007669"/>
    <property type="project" value="UniProtKB-UniRule"/>
</dbReference>
<feature type="binding site" description="in other chain" evidence="10">
    <location>
        <position position="97"/>
    </location>
    <ligand>
        <name>L-methionine</name>
        <dbReference type="ChEBI" id="CHEBI:57844"/>
        <note>ligand shared between two neighboring subunits</note>
    </ligand>
</feature>
<evidence type="ECO:0000256" key="11">
    <source>
        <dbReference type="RuleBase" id="RU000542"/>
    </source>
</evidence>
<dbReference type="CDD" id="cd18079">
    <property type="entry name" value="S-AdoMet_synt"/>
    <property type="match status" value="1"/>
</dbReference>
<comment type="subcellular location">
    <subcellularLocation>
        <location evidence="10 11">Cytoplasm</location>
    </subcellularLocation>
</comment>
<comment type="catalytic activity">
    <reaction evidence="10">
        <text>L-methionine + ATP + H2O = S-adenosyl-L-methionine + phosphate + diphosphate</text>
        <dbReference type="Rhea" id="RHEA:21080"/>
        <dbReference type="ChEBI" id="CHEBI:15377"/>
        <dbReference type="ChEBI" id="CHEBI:30616"/>
        <dbReference type="ChEBI" id="CHEBI:33019"/>
        <dbReference type="ChEBI" id="CHEBI:43474"/>
        <dbReference type="ChEBI" id="CHEBI:57844"/>
        <dbReference type="ChEBI" id="CHEBI:59789"/>
        <dbReference type="EC" id="2.5.1.6"/>
    </reaction>
</comment>
<feature type="binding site" description="in other chain" evidence="10">
    <location>
        <begin position="224"/>
        <end position="225"/>
    </location>
    <ligand>
        <name>ATP</name>
        <dbReference type="ChEBI" id="CHEBI:30616"/>
        <note>ligand shared between two neighboring subunits</note>
    </ligand>
</feature>
<keyword evidence="5 10" id="KW-0479">Metal-binding</keyword>
<dbReference type="InterPro" id="IPR022636">
    <property type="entry name" value="S-AdoMet_synthetase_sfam"/>
</dbReference>
<evidence type="ECO:0000256" key="8">
    <source>
        <dbReference type="ARBA" id="ARBA00022842"/>
    </source>
</evidence>
<dbReference type="InterPro" id="IPR022628">
    <property type="entry name" value="S-AdoMet_synt_N"/>
</dbReference>
<dbReference type="Pfam" id="PF02773">
    <property type="entry name" value="S-AdoMet_synt_C"/>
    <property type="match status" value="1"/>
</dbReference>
<dbReference type="PROSITE" id="PS00377">
    <property type="entry name" value="ADOMET_SYNTHASE_2"/>
    <property type="match status" value="1"/>
</dbReference>
<keyword evidence="17" id="KW-1185">Reference proteome</keyword>
<gene>
    <name evidence="10" type="primary">metK</name>
    <name evidence="16" type="ORF">FYJ80_02825</name>
</gene>
<evidence type="ECO:0000313" key="16">
    <source>
        <dbReference type="EMBL" id="MSU05713.1"/>
    </source>
</evidence>
<evidence type="ECO:0000256" key="7">
    <source>
        <dbReference type="ARBA" id="ARBA00022840"/>
    </source>
</evidence>
<evidence type="ECO:0000256" key="1">
    <source>
        <dbReference type="ARBA" id="ARBA00005224"/>
    </source>
</evidence>
<evidence type="ECO:0000256" key="9">
    <source>
        <dbReference type="ARBA" id="ARBA00022958"/>
    </source>
</evidence>
<sequence>MKRLFSSESVTTGHPDKVCDQISDALLDALLSQDPNSRAAIETTACVDFVHVMGEITTNSIVDYEAIVRETIKKIGYTKDEYQFSDKTKVIITLNTQSPDIALGVDKEGAGDQGMMFGYACDETDELLPLAFVLAHKLTSRLTEVREKGIISYLRPDGKSQVTVEYDDNGNIKRVDTVVLSAQHDGDVEIEKLREDLLKYVIKEVIPGNLLDDDTKYFINPTGRFVLGGPAADTGLTGRKIIADTYGGYAHHGGGAFSGKDATKVDRSAAYAARNIAKTIVAAKKAKKCEIQLAYAIGVKEPVSIYINTYNTSTLRDEVLLSWINRHFDLSPRGIIDRYELRKPQYLILSETGHFRNPASKWEVIDQEALNDLINL</sequence>
<dbReference type="InterPro" id="IPR002133">
    <property type="entry name" value="S-AdoMet_synthetase"/>
</dbReference>
<keyword evidence="10" id="KW-0963">Cytoplasm</keyword>
<comment type="pathway">
    <text evidence="1 10">Amino-acid biosynthesis; S-adenosyl-L-methionine biosynthesis; S-adenosyl-L-methionine from L-methionine: step 1/1.</text>
</comment>
<feature type="binding site" description="in other chain" evidence="10">
    <location>
        <position position="55"/>
    </location>
    <ligand>
        <name>L-methionine</name>
        <dbReference type="ChEBI" id="CHEBI:57844"/>
        <note>ligand shared between two neighboring subunits</note>
    </ligand>
</feature>
<dbReference type="SUPFAM" id="SSF55973">
    <property type="entry name" value="S-adenosylmethionine synthetase"/>
    <property type="match status" value="3"/>
</dbReference>
<proteinExistence type="inferred from homology"/>
<dbReference type="NCBIfam" id="TIGR01034">
    <property type="entry name" value="metK"/>
    <property type="match status" value="1"/>
</dbReference>
<feature type="binding site" evidence="10">
    <location>
        <position position="42"/>
    </location>
    <ligand>
        <name>K(+)</name>
        <dbReference type="ChEBI" id="CHEBI:29103"/>
    </ligand>
</feature>
<keyword evidence="8 10" id="KW-0460">Magnesium</keyword>
<dbReference type="EC" id="2.5.1.6" evidence="10"/>
<dbReference type="GO" id="GO:0000287">
    <property type="term" value="F:magnesium ion binding"/>
    <property type="evidence" value="ECO:0007669"/>
    <property type="project" value="UniProtKB-UniRule"/>
</dbReference>
<evidence type="ECO:0000259" key="13">
    <source>
        <dbReference type="Pfam" id="PF00438"/>
    </source>
</evidence>
<dbReference type="AlphaFoldDB" id="A0A7X2PBB9"/>
<comment type="subunit">
    <text evidence="10">Homotetramer; dimer of dimers.</text>
</comment>